<evidence type="ECO:0000256" key="10">
    <source>
        <dbReference type="ARBA" id="ARBA00025661"/>
    </source>
</evidence>
<gene>
    <name evidence="14" type="ORF">EJ02DRAFT_139344</name>
</gene>
<dbReference type="SMART" id="SM01281">
    <property type="entry name" value="Med12"/>
    <property type="match status" value="1"/>
</dbReference>
<evidence type="ECO:0000256" key="5">
    <source>
        <dbReference type="ARBA" id="ARBA00022491"/>
    </source>
</evidence>
<evidence type="ECO:0000256" key="6">
    <source>
        <dbReference type="ARBA" id="ARBA00023015"/>
    </source>
</evidence>
<feature type="domain" description="Mediator complex subunit Med12" evidence="13">
    <location>
        <begin position="219"/>
        <end position="282"/>
    </location>
</feature>
<dbReference type="InterPro" id="IPR057344">
    <property type="entry name" value="ARM_SRB8"/>
</dbReference>
<proteinExistence type="inferred from homology"/>
<evidence type="ECO:0000256" key="8">
    <source>
        <dbReference type="ARBA" id="ARBA00023163"/>
    </source>
</evidence>
<feature type="region of interest" description="Disordered" evidence="12">
    <location>
        <begin position="1501"/>
        <end position="1522"/>
    </location>
</feature>
<reference evidence="14" key="1">
    <citation type="journal article" date="2020" name="Stud. Mycol.">
        <title>101 Dothideomycetes genomes: a test case for predicting lifestyles and emergence of pathogens.</title>
        <authorList>
            <person name="Haridas S."/>
            <person name="Albert R."/>
            <person name="Binder M."/>
            <person name="Bloem J."/>
            <person name="Labutti K."/>
            <person name="Salamov A."/>
            <person name="Andreopoulos B."/>
            <person name="Baker S."/>
            <person name="Barry K."/>
            <person name="Bills G."/>
            <person name="Bluhm B."/>
            <person name="Cannon C."/>
            <person name="Castanera R."/>
            <person name="Culley D."/>
            <person name="Daum C."/>
            <person name="Ezra D."/>
            <person name="Gonzalez J."/>
            <person name="Henrissat B."/>
            <person name="Kuo A."/>
            <person name="Liang C."/>
            <person name="Lipzen A."/>
            <person name="Lutzoni F."/>
            <person name="Magnuson J."/>
            <person name="Mondo S."/>
            <person name="Nolan M."/>
            <person name="Ohm R."/>
            <person name="Pangilinan J."/>
            <person name="Park H.-J."/>
            <person name="Ramirez L."/>
            <person name="Alfaro M."/>
            <person name="Sun H."/>
            <person name="Tritt A."/>
            <person name="Yoshinaga Y."/>
            <person name="Zwiers L.-H."/>
            <person name="Turgeon B."/>
            <person name="Goodwin S."/>
            <person name="Spatafora J."/>
            <person name="Crous P."/>
            <person name="Grigoriev I."/>
        </authorList>
    </citation>
    <scope>NUCLEOTIDE SEQUENCE</scope>
    <source>
        <strain evidence="14">CBS 161.51</strain>
    </source>
</reference>
<feature type="compositionally biased region" description="Low complexity" evidence="12">
    <location>
        <begin position="1423"/>
        <end position="1445"/>
    </location>
</feature>
<dbReference type="PANTHER" id="PTHR46567:SF1">
    <property type="entry name" value="MEDIATOR OF RNA POLYMERASE II TRANSCRIPTION SUBUNIT 12"/>
    <property type="match status" value="1"/>
</dbReference>
<dbReference type="GO" id="GO:0016592">
    <property type="term" value="C:mediator complex"/>
    <property type="evidence" value="ECO:0007669"/>
    <property type="project" value="InterPro"/>
</dbReference>
<evidence type="ECO:0000256" key="2">
    <source>
        <dbReference type="ARBA" id="ARBA00010289"/>
    </source>
</evidence>
<keyword evidence="6" id="KW-0805">Transcription regulation</keyword>
<dbReference type="EMBL" id="ML975999">
    <property type="protein sequence ID" value="KAF1947285.1"/>
    <property type="molecule type" value="Genomic_DNA"/>
</dbReference>
<sequence length="1570" mass="174346">MTSRPGIHETLHNRGHGIGAVPRAQVPRRPSKPIQPQCIDPTLEDERRPIHHAANEAARPPPRGRPLLFYSTIASHGTELPMHPFPYQPAANLPAPPRPGSVHLRDASQQRRILPGGTGVKDAPKLGTPEVVVPPVKFPGGKAADLFPWTGANPEDTLSEALVKAGVNNKPQIMNESNTARPSLWPNLKGQPGLSTLSTLFVAVLEKRQQTGRLQIPNTFKPPPRLTLRDSTREQWLHDLANPATGLRRLSRTIPHGLTGKVLLEQCLNKNIPLPRALWLAKCVGINELRAHKRKGQAGTVTWGRGWTSSVEQFLDGVIGTIGQGDWKPRITYALQLATHLYKEHLLDDDHFLDWIVNGLDTCPSERLFIWLLVVSVSHYWTDITCCRRRGKRLAESLLAQLEKIYRLEDLNPYLAVLQYLENTLVRLLATRPACLLLPATWTRHGPLMQKLAERRVHPQITQAVKRLEARNNRLLESSKNTSPTAQTPAGRIYRVLDSVDYNNPVRIEDLSFDCMEIITDAIRLIGTLLQWSCSCYRGGVHRIYLATRLLRRWSHLGADVYDGVISYLRDMSWVATGDPSILFKIVAELVRSKTFAIGRYLQWLIATGSAGHNMDMSLPNSWPLRLITEIPLNGLPDQIRTLRSTLLRGTAHASEMEERARGYAEHMISQTLPALFGLYSTTTRFNEAELDKLSPTVKLELGIWLRQHVAQYAEVNQHVPTKDPSVEETAAISLLTPFDFHTIRSYLERFGDLAILADVVGIVTSSLDSSVLACAADTINYHTKAFRALGAFDPLFARIASRYAALRTVRFPERELLLSLASLARMVQADGQLSQLLSHDLSRLDQKNSLAACSPASDNMGEVLQTGSYSDDEIERILSSGTSMDQQLMARVLRKIVGNLEEHSVKGSLHFSHHHGWFHRLRSFDEPAFDMVVNEWLVLSLMAQRTNALRVALPTLVGSGCMALTTFLDTMRACVAKFKTNPSEHGFQAALEGMQILLHSEVFAQSCLPQDAYRYRLEQRKLCLDADGSIPQCISEVVGLGSMAYSQNTHVQLLNLLSSEPVTSILKSRIISNPTCLSKLSREASGRYFKSSLDTLLDPNGGLRLAEKTPEQQVLAVFALASELSLPICQAAIEQIFASDTAVPGNSNDALSAALLSAIKTAVEEGQLSGLELLASLDAALTDQIRHHAEREIINASAFFTGLASTKAEEFEEVSPEIVQKYLTVIDLTSSKRIDTTEQSVMLPALIDRFKGIAQALDDNETVDKQPSRANSLSVVELYAWLNALLRLTISHAPTMLHNATHPHQTSLMSVMTALLTHPLLDLHPTIAEHIFDVTVLLSDYISDDVRFNIARLDGPRIANDARCLFILAVIAPVDGWLVLAKPVNPPPVQPSSLPPTPAPLPSQPSPYQSPQISATTPAAPQQRYFNQQQQRQQQMQMQAQQAQHMRTYPQYPHQHPQNKMLPAQLQRTPSNQPSPSPLQQMQHMQHMQGLAQQRATQPSPVYSQRPTPAVGQGAMGSQAPGKLQIKQEREVRQYPFVQPRWEILAESSGNPHANETAINLSLFGARKV</sequence>
<feature type="region of interest" description="Disordered" evidence="12">
    <location>
        <begin position="81"/>
        <end position="127"/>
    </location>
</feature>
<name>A0A6A5T2U0_9PLEO</name>
<comment type="subunit">
    <text evidence="3">Component of the SRB8-11 complex, which itself associates with the Mediator complex.</text>
</comment>
<dbReference type="Pfam" id="PF25326">
    <property type="entry name" value="ARM_SRB8"/>
    <property type="match status" value="1"/>
</dbReference>
<evidence type="ECO:0000256" key="12">
    <source>
        <dbReference type="SAM" id="MobiDB-lite"/>
    </source>
</evidence>
<evidence type="ECO:0000256" key="3">
    <source>
        <dbReference type="ARBA" id="ARBA00011629"/>
    </source>
</evidence>
<comment type="similarity">
    <text evidence="2">Belongs to the Mediator complex subunit 12 family.</text>
</comment>
<comment type="subcellular location">
    <subcellularLocation>
        <location evidence="1">Nucleus</location>
    </subcellularLocation>
</comment>
<feature type="region of interest" description="Disordered" evidence="12">
    <location>
        <begin position="1388"/>
        <end position="1488"/>
    </location>
</feature>
<accession>A0A6A5T2U0</accession>
<feature type="compositionally biased region" description="Pro residues" evidence="12">
    <location>
        <begin position="1388"/>
        <end position="1406"/>
    </location>
</feature>
<evidence type="ECO:0000256" key="7">
    <source>
        <dbReference type="ARBA" id="ARBA00023159"/>
    </source>
</evidence>
<evidence type="ECO:0000256" key="11">
    <source>
        <dbReference type="ARBA" id="ARBA00032010"/>
    </source>
</evidence>
<keyword evidence="15" id="KW-1185">Reference proteome</keyword>
<comment type="function">
    <text evidence="10">Component of the SRB8-11 complex. The SRB8-11 complex is a regulatory module of the Mediator complex which is itself involved in regulation of basal and activated RNA polymerase II-dependent transcription. The SRB8-11 complex may be involved in the transcriptional repression of a subset of genes regulated by Mediator. It may inhibit the association of the Mediator complex with RNA polymerase II to form the holoenzyme complex.</text>
</comment>
<evidence type="ECO:0000259" key="13">
    <source>
        <dbReference type="SMART" id="SM01281"/>
    </source>
</evidence>
<evidence type="ECO:0000313" key="14">
    <source>
        <dbReference type="EMBL" id="KAF1947285.1"/>
    </source>
</evidence>
<dbReference type="OrthoDB" id="20828at2759"/>
<feature type="region of interest" description="Disordered" evidence="12">
    <location>
        <begin position="1"/>
        <end position="36"/>
    </location>
</feature>
<dbReference type="Proteomes" id="UP000800038">
    <property type="component" value="Unassembled WGS sequence"/>
</dbReference>
<dbReference type="InterPro" id="IPR019035">
    <property type="entry name" value="Mediator_Med12"/>
</dbReference>
<keyword evidence="5" id="KW-0678">Repressor</keyword>
<keyword evidence="9" id="KW-0539">Nucleus</keyword>
<organism evidence="14 15">
    <name type="scientific">Clathrospora elynae</name>
    <dbReference type="NCBI Taxonomy" id="706981"/>
    <lineage>
        <taxon>Eukaryota</taxon>
        <taxon>Fungi</taxon>
        <taxon>Dikarya</taxon>
        <taxon>Ascomycota</taxon>
        <taxon>Pezizomycotina</taxon>
        <taxon>Dothideomycetes</taxon>
        <taxon>Pleosporomycetidae</taxon>
        <taxon>Pleosporales</taxon>
        <taxon>Diademaceae</taxon>
        <taxon>Clathrospora</taxon>
    </lineage>
</organism>
<feature type="compositionally biased region" description="Low complexity" evidence="12">
    <location>
        <begin position="1479"/>
        <end position="1488"/>
    </location>
</feature>
<keyword evidence="7" id="KW-0010">Activator</keyword>
<keyword evidence="8" id="KW-0804">Transcription</keyword>
<evidence type="ECO:0000256" key="9">
    <source>
        <dbReference type="ARBA" id="ARBA00023242"/>
    </source>
</evidence>
<dbReference type="PANTHER" id="PTHR46567">
    <property type="entry name" value="MEDIATOR OF RNA POLYMERASE II TRANSCRIPTION SUBUNIT 12"/>
    <property type="match status" value="1"/>
</dbReference>
<evidence type="ECO:0000256" key="4">
    <source>
        <dbReference type="ARBA" id="ARBA00019622"/>
    </source>
</evidence>
<feature type="compositionally biased region" description="Basic and acidic residues" evidence="12">
    <location>
        <begin position="1"/>
        <end position="12"/>
    </location>
</feature>
<dbReference type="GO" id="GO:0006357">
    <property type="term" value="P:regulation of transcription by RNA polymerase II"/>
    <property type="evidence" value="ECO:0007669"/>
    <property type="project" value="InterPro"/>
</dbReference>
<protein>
    <recommendedName>
        <fullName evidence="4">Mediator of RNA polymerase II transcription subunit 12</fullName>
    </recommendedName>
    <alternativeName>
        <fullName evidence="11">Mediator complex subunit 12</fullName>
    </alternativeName>
</protein>
<evidence type="ECO:0000313" key="15">
    <source>
        <dbReference type="Proteomes" id="UP000800038"/>
    </source>
</evidence>
<dbReference type="Pfam" id="PF09497">
    <property type="entry name" value="Med12"/>
    <property type="match status" value="1"/>
</dbReference>
<dbReference type="GO" id="GO:0003712">
    <property type="term" value="F:transcription coregulator activity"/>
    <property type="evidence" value="ECO:0007669"/>
    <property type="project" value="InterPro"/>
</dbReference>
<evidence type="ECO:0000256" key="1">
    <source>
        <dbReference type="ARBA" id="ARBA00004123"/>
    </source>
</evidence>